<accession>A0A5C6MMW8</accession>
<feature type="region of interest" description="Disordered" evidence="1">
    <location>
        <begin position="66"/>
        <end position="88"/>
    </location>
</feature>
<dbReference type="Proteomes" id="UP000324091">
    <property type="component" value="Chromosome 8"/>
</dbReference>
<name>A0A5C6MMW8_9TELE</name>
<comment type="caution">
    <text evidence="2">The sequence shown here is derived from an EMBL/GenBank/DDBJ whole genome shotgun (WGS) entry which is preliminary data.</text>
</comment>
<gene>
    <name evidence="2" type="ORF">D4764_08G0004830</name>
</gene>
<sequence length="108" mass="11648">MRGRVKSSKRREEAIHKHVPKNIAAEGGSGMASRGPSIQVSNILSIHVRGICYRQHDDAPWASVLQSDPELAEPPQSSPCRSTAPSLAKLPDPAFNTLLANGIKLLTE</sequence>
<dbReference type="EMBL" id="RHFK02000021">
    <property type="protein sequence ID" value="TWW56496.1"/>
    <property type="molecule type" value="Genomic_DNA"/>
</dbReference>
<evidence type="ECO:0000256" key="1">
    <source>
        <dbReference type="SAM" id="MobiDB-lite"/>
    </source>
</evidence>
<organism evidence="2 3">
    <name type="scientific">Takifugu flavidus</name>
    <name type="common">sansaifugu</name>
    <dbReference type="NCBI Taxonomy" id="433684"/>
    <lineage>
        <taxon>Eukaryota</taxon>
        <taxon>Metazoa</taxon>
        <taxon>Chordata</taxon>
        <taxon>Craniata</taxon>
        <taxon>Vertebrata</taxon>
        <taxon>Euteleostomi</taxon>
        <taxon>Actinopterygii</taxon>
        <taxon>Neopterygii</taxon>
        <taxon>Teleostei</taxon>
        <taxon>Neoteleostei</taxon>
        <taxon>Acanthomorphata</taxon>
        <taxon>Eupercaria</taxon>
        <taxon>Tetraodontiformes</taxon>
        <taxon>Tetradontoidea</taxon>
        <taxon>Tetraodontidae</taxon>
        <taxon>Takifugu</taxon>
    </lineage>
</organism>
<evidence type="ECO:0000313" key="3">
    <source>
        <dbReference type="Proteomes" id="UP000324091"/>
    </source>
</evidence>
<evidence type="ECO:0000313" key="2">
    <source>
        <dbReference type="EMBL" id="TWW56496.1"/>
    </source>
</evidence>
<protein>
    <submittedName>
        <fullName evidence="2">Uncharacterized protein</fullName>
    </submittedName>
</protein>
<dbReference type="AlphaFoldDB" id="A0A5C6MMW8"/>
<proteinExistence type="predicted"/>
<reference evidence="2 3" key="1">
    <citation type="submission" date="2019-04" db="EMBL/GenBank/DDBJ databases">
        <title>Chromosome genome assembly for Takifugu flavidus.</title>
        <authorList>
            <person name="Xiao S."/>
        </authorList>
    </citation>
    <scope>NUCLEOTIDE SEQUENCE [LARGE SCALE GENOMIC DNA]</scope>
    <source>
        <strain evidence="2">HTHZ2018</strain>
        <tissue evidence="2">Muscle</tissue>
    </source>
</reference>
<keyword evidence="3" id="KW-1185">Reference proteome</keyword>
<feature type="region of interest" description="Disordered" evidence="1">
    <location>
        <begin position="1"/>
        <end position="36"/>
    </location>
</feature>